<sequence>MLDFRLRGEETNCLWSPSVSVDGGESCLCDKAYGARCLLCLCDERTHTGEWEILVRFGGPRRSISDFQGGISGWGPVTWGLATGLKLAVARNFNHILVESDSAILVKLLHSPNLDLHPLGTLLLNCKFIMESFSSCSFKHVHRERNMVADDLVKRSIDKDLGVCFLPISPNFACTSVLDDANGLTRPRIISTAPAVS</sequence>
<dbReference type="Pfam" id="PF13456">
    <property type="entry name" value="RVT_3"/>
    <property type="match status" value="1"/>
</dbReference>
<proteinExistence type="predicted"/>
<reference evidence="2 3" key="1">
    <citation type="journal article" date="2023" name="G3 (Bethesda)">
        <title>A chromosome-length genome assembly and annotation of blackberry (Rubus argutus, cv. 'Hillquist').</title>
        <authorList>
            <person name="Bruna T."/>
            <person name="Aryal R."/>
            <person name="Dudchenko O."/>
            <person name="Sargent D.J."/>
            <person name="Mead D."/>
            <person name="Buti M."/>
            <person name="Cavallini A."/>
            <person name="Hytonen T."/>
            <person name="Andres J."/>
            <person name="Pham M."/>
            <person name="Weisz D."/>
            <person name="Mascagni F."/>
            <person name="Usai G."/>
            <person name="Natali L."/>
            <person name="Bassil N."/>
            <person name="Fernandez G.E."/>
            <person name="Lomsadze A."/>
            <person name="Armour M."/>
            <person name="Olukolu B."/>
            <person name="Poorten T."/>
            <person name="Britton C."/>
            <person name="Davik J."/>
            <person name="Ashrafi H."/>
            <person name="Aiden E.L."/>
            <person name="Borodovsky M."/>
            <person name="Worthington M."/>
        </authorList>
    </citation>
    <scope>NUCLEOTIDE SEQUENCE [LARGE SCALE GENOMIC DNA]</scope>
    <source>
        <strain evidence="2">PI 553951</strain>
    </source>
</reference>
<dbReference type="GO" id="GO:0004523">
    <property type="term" value="F:RNA-DNA hybrid ribonuclease activity"/>
    <property type="evidence" value="ECO:0007669"/>
    <property type="project" value="InterPro"/>
</dbReference>
<feature type="domain" description="RNase H type-1" evidence="1">
    <location>
        <begin position="78"/>
        <end position="155"/>
    </location>
</feature>
<dbReference type="Proteomes" id="UP001457282">
    <property type="component" value="Unassembled WGS sequence"/>
</dbReference>
<gene>
    <name evidence="2" type="ORF">M0R45_031372</name>
</gene>
<dbReference type="AlphaFoldDB" id="A0AAW1WI43"/>
<dbReference type="PANTHER" id="PTHR47723:SF19">
    <property type="entry name" value="POLYNUCLEOTIDYL TRANSFERASE, RIBONUCLEASE H-LIKE SUPERFAMILY PROTEIN"/>
    <property type="match status" value="1"/>
</dbReference>
<keyword evidence="3" id="KW-1185">Reference proteome</keyword>
<comment type="caution">
    <text evidence="2">The sequence shown here is derived from an EMBL/GenBank/DDBJ whole genome shotgun (WGS) entry which is preliminary data.</text>
</comment>
<dbReference type="EMBL" id="JBEDUW010000006">
    <property type="protein sequence ID" value="KAK9922935.1"/>
    <property type="molecule type" value="Genomic_DNA"/>
</dbReference>
<evidence type="ECO:0000259" key="1">
    <source>
        <dbReference type="Pfam" id="PF13456"/>
    </source>
</evidence>
<evidence type="ECO:0000313" key="2">
    <source>
        <dbReference type="EMBL" id="KAK9922935.1"/>
    </source>
</evidence>
<organism evidence="2 3">
    <name type="scientific">Rubus argutus</name>
    <name type="common">Southern blackberry</name>
    <dbReference type="NCBI Taxonomy" id="59490"/>
    <lineage>
        <taxon>Eukaryota</taxon>
        <taxon>Viridiplantae</taxon>
        <taxon>Streptophyta</taxon>
        <taxon>Embryophyta</taxon>
        <taxon>Tracheophyta</taxon>
        <taxon>Spermatophyta</taxon>
        <taxon>Magnoliopsida</taxon>
        <taxon>eudicotyledons</taxon>
        <taxon>Gunneridae</taxon>
        <taxon>Pentapetalae</taxon>
        <taxon>rosids</taxon>
        <taxon>fabids</taxon>
        <taxon>Rosales</taxon>
        <taxon>Rosaceae</taxon>
        <taxon>Rosoideae</taxon>
        <taxon>Rosoideae incertae sedis</taxon>
        <taxon>Rubus</taxon>
    </lineage>
</organism>
<protein>
    <recommendedName>
        <fullName evidence="1">RNase H type-1 domain-containing protein</fullName>
    </recommendedName>
</protein>
<dbReference type="InterPro" id="IPR036397">
    <property type="entry name" value="RNaseH_sf"/>
</dbReference>
<dbReference type="InterPro" id="IPR012337">
    <property type="entry name" value="RNaseH-like_sf"/>
</dbReference>
<dbReference type="InterPro" id="IPR002156">
    <property type="entry name" value="RNaseH_domain"/>
</dbReference>
<dbReference type="InterPro" id="IPR044730">
    <property type="entry name" value="RNase_H-like_dom_plant"/>
</dbReference>
<dbReference type="CDD" id="cd06222">
    <property type="entry name" value="RNase_H_like"/>
    <property type="match status" value="1"/>
</dbReference>
<name>A0AAW1WI43_RUBAR</name>
<accession>A0AAW1WI43</accession>
<dbReference type="InterPro" id="IPR053151">
    <property type="entry name" value="RNase_H-like"/>
</dbReference>
<dbReference type="GO" id="GO:0003676">
    <property type="term" value="F:nucleic acid binding"/>
    <property type="evidence" value="ECO:0007669"/>
    <property type="project" value="InterPro"/>
</dbReference>
<evidence type="ECO:0000313" key="3">
    <source>
        <dbReference type="Proteomes" id="UP001457282"/>
    </source>
</evidence>
<dbReference type="SUPFAM" id="SSF53098">
    <property type="entry name" value="Ribonuclease H-like"/>
    <property type="match status" value="1"/>
</dbReference>
<dbReference type="Gene3D" id="3.30.420.10">
    <property type="entry name" value="Ribonuclease H-like superfamily/Ribonuclease H"/>
    <property type="match status" value="1"/>
</dbReference>
<dbReference type="PANTHER" id="PTHR47723">
    <property type="entry name" value="OS05G0353850 PROTEIN"/>
    <property type="match status" value="1"/>
</dbReference>